<gene>
    <name evidence="2" type="ORF">GCM10007380_15160</name>
</gene>
<dbReference type="EMBL" id="BMHB01000001">
    <property type="protein sequence ID" value="GGI12887.1"/>
    <property type="molecule type" value="Genomic_DNA"/>
</dbReference>
<dbReference type="AlphaFoldDB" id="A0A8J3AL17"/>
<keyword evidence="3" id="KW-1185">Reference proteome</keyword>
<evidence type="ECO:0000313" key="3">
    <source>
        <dbReference type="Proteomes" id="UP000626244"/>
    </source>
</evidence>
<feature type="transmembrane region" description="Helical" evidence="1">
    <location>
        <begin position="74"/>
        <end position="92"/>
    </location>
</feature>
<evidence type="ECO:0000256" key="1">
    <source>
        <dbReference type="SAM" id="Phobius"/>
    </source>
</evidence>
<sequence>MKISFKATILYSLPFILTVIAAFGFDILNSLDLFYGYLLIAIFTFFIPVAVFCSPYALYFFILSKLNKISKMGAVIAFVFTMIGFIGIIVGVEKLYKPIEQKLYFNEQTTIELEKRSLKRFKMDTGLEGEIKNSKPISRKGSWDEGDMSGIEERKYTFIVVTRDSSKQFVKRQYTFTYKYGGWSGV</sequence>
<keyword evidence="1" id="KW-0812">Transmembrane</keyword>
<feature type="transmembrane region" description="Helical" evidence="1">
    <location>
        <begin position="7"/>
        <end position="28"/>
    </location>
</feature>
<keyword evidence="1" id="KW-0472">Membrane</keyword>
<evidence type="ECO:0000313" key="2">
    <source>
        <dbReference type="EMBL" id="GGI12887.1"/>
    </source>
</evidence>
<comment type="caution">
    <text evidence="2">The sequence shown here is derived from an EMBL/GenBank/DDBJ whole genome shotgun (WGS) entry which is preliminary data.</text>
</comment>
<feature type="transmembrane region" description="Helical" evidence="1">
    <location>
        <begin position="34"/>
        <end position="62"/>
    </location>
</feature>
<name>A0A8J3AL17_9BACI</name>
<accession>A0A8J3AL17</accession>
<dbReference type="OrthoDB" id="2877672at2"/>
<protein>
    <submittedName>
        <fullName evidence="2">Uncharacterized protein</fullName>
    </submittedName>
</protein>
<reference evidence="3" key="1">
    <citation type="journal article" date="2019" name="Int. J. Syst. Evol. Microbiol.">
        <title>The Global Catalogue of Microorganisms (GCM) 10K type strain sequencing project: providing services to taxonomists for standard genome sequencing and annotation.</title>
        <authorList>
            <consortium name="The Broad Institute Genomics Platform"/>
            <consortium name="The Broad Institute Genome Sequencing Center for Infectious Disease"/>
            <person name="Wu L."/>
            <person name="Ma J."/>
        </authorList>
    </citation>
    <scope>NUCLEOTIDE SEQUENCE [LARGE SCALE GENOMIC DNA]</scope>
    <source>
        <strain evidence="3">CGMCC 1.14993</strain>
    </source>
</reference>
<organism evidence="2 3">
    <name type="scientific">Gottfriedia solisilvae</name>
    <dbReference type="NCBI Taxonomy" id="1516104"/>
    <lineage>
        <taxon>Bacteria</taxon>
        <taxon>Bacillati</taxon>
        <taxon>Bacillota</taxon>
        <taxon>Bacilli</taxon>
        <taxon>Bacillales</taxon>
        <taxon>Bacillaceae</taxon>
        <taxon>Gottfriedia</taxon>
    </lineage>
</organism>
<keyword evidence="1" id="KW-1133">Transmembrane helix</keyword>
<proteinExistence type="predicted"/>
<dbReference type="Proteomes" id="UP000626244">
    <property type="component" value="Unassembled WGS sequence"/>
</dbReference>
<dbReference type="RefSeq" id="WP_087997914.1">
    <property type="nucleotide sequence ID" value="NZ_BMHB01000001.1"/>
</dbReference>